<dbReference type="InterPro" id="IPR023827">
    <property type="entry name" value="Peptidase_S8_Asp-AS"/>
</dbReference>
<proteinExistence type="inferred from homology"/>
<evidence type="ECO:0000259" key="9">
    <source>
        <dbReference type="Pfam" id="PF04151"/>
    </source>
</evidence>
<dbReference type="Pfam" id="PF00082">
    <property type="entry name" value="Peptidase_S8"/>
    <property type="match status" value="1"/>
</dbReference>
<feature type="active site" description="Charge relay system" evidence="5">
    <location>
        <position position="289"/>
    </location>
</feature>
<dbReference type="PANTHER" id="PTHR43399">
    <property type="entry name" value="SUBTILISIN-RELATED"/>
    <property type="match status" value="1"/>
</dbReference>
<evidence type="ECO:0000313" key="10">
    <source>
        <dbReference type="EMBL" id="MCM2372028.1"/>
    </source>
</evidence>
<comment type="caution">
    <text evidence="10">The sequence shown here is derived from an EMBL/GenBank/DDBJ whole genome shotgun (WGS) entry which is preliminary data.</text>
</comment>
<dbReference type="PROSITE" id="PS00137">
    <property type="entry name" value="SUBTILASE_HIS"/>
    <property type="match status" value="1"/>
</dbReference>
<dbReference type="RefSeq" id="WP_250929655.1">
    <property type="nucleotide sequence ID" value="NZ_JAMQBK010000039.1"/>
</dbReference>
<dbReference type="Pfam" id="PF04151">
    <property type="entry name" value="PPC"/>
    <property type="match status" value="1"/>
</dbReference>
<dbReference type="SUPFAM" id="SSF52743">
    <property type="entry name" value="Subtilisin-like"/>
    <property type="match status" value="1"/>
</dbReference>
<dbReference type="InterPro" id="IPR023828">
    <property type="entry name" value="Peptidase_S8_Ser-AS"/>
</dbReference>
<protein>
    <submittedName>
        <fullName evidence="10">S8 family serine peptidase</fullName>
    </submittedName>
</protein>
<feature type="compositionally biased region" description="Low complexity" evidence="7">
    <location>
        <begin position="518"/>
        <end position="529"/>
    </location>
</feature>
<dbReference type="InterPro" id="IPR000209">
    <property type="entry name" value="Peptidase_S8/S53_dom"/>
</dbReference>
<dbReference type="PANTHER" id="PTHR43399:SF4">
    <property type="entry name" value="CELL WALL-ASSOCIATED PROTEASE"/>
    <property type="match status" value="1"/>
</dbReference>
<evidence type="ECO:0000256" key="2">
    <source>
        <dbReference type="ARBA" id="ARBA00022670"/>
    </source>
</evidence>
<feature type="region of interest" description="Disordered" evidence="7">
    <location>
        <begin position="510"/>
        <end position="530"/>
    </location>
</feature>
<dbReference type="InterPro" id="IPR022398">
    <property type="entry name" value="Peptidase_S8_His-AS"/>
</dbReference>
<dbReference type="InterPro" id="IPR015500">
    <property type="entry name" value="Peptidase_S8_subtilisin-rel"/>
</dbReference>
<organism evidence="10 11">
    <name type="scientific">Aporhodopirellula aestuarii</name>
    <dbReference type="NCBI Taxonomy" id="2950107"/>
    <lineage>
        <taxon>Bacteria</taxon>
        <taxon>Pseudomonadati</taxon>
        <taxon>Planctomycetota</taxon>
        <taxon>Planctomycetia</taxon>
        <taxon>Pirellulales</taxon>
        <taxon>Pirellulaceae</taxon>
        <taxon>Aporhodopirellula</taxon>
    </lineage>
</organism>
<accession>A0ABT0U544</accession>
<sequence>MRYQALRRQNRSLRIETLEGRRLLAADGWDCQSAASESNSDNMETSQAEVSIAASTNLLSAKDAGSTRDTARNIGAIDGERSFLGRLGWHDQSDVVQFSLQRSGDVQITLSQLNRNANLFLIDSTGNLIGRSTNPGRQNDVINISLDAGDYWLAVTSTSLYTTQYLLTFAAELRPESSPTTPDSQLTGDPNRVSPLPDVAYFGGTREWNVNAIGAPEAWAAGYTGRDVIVSVVDTGVDLDHPDLVSNLFVNPGEIAGNGIDDEQNGFVDDVSGFDFADNDNIPDDVSGHGTHVAGTIGAANDGIGATGIAPDVTILPVRVLGADGTGTVGDVAAGIRYAASLGADIINLSLGGGYSRSIDAAIQYARSLGSLVVAAAGNESAIVPGYPARFSANHDNVISVGAYTSSGAIAGFSNNVGNSGAVQVDAPGVGIFSTYVGGGYATLSGTSMASPHIAGLAALTLSSNPDLTSSELRNLLASGTVGRAFGSDAIGLADATTTVAYAAAGFTASPQTPELQSSDSPSEPTNSSVRRTSLIDVAFLEWESPADERTDVLPVTHIESLETTPVHVKGQNATSNSTRWRNLHDDFLTDYENDELDSKEHSTDDRLQLLA</sequence>
<dbReference type="InterPro" id="IPR051048">
    <property type="entry name" value="Peptidase_S8/S53_subtilisin"/>
</dbReference>
<dbReference type="Gene3D" id="3.40.50.200">
    <property type="entry name" value="Peptidase S8/S53 domain"/>
    <property type="match status" value="1"/>
</dbReference>
<evidence type="ECO:0000256" key="7">
    <source>
        <dbReference type="SAM" id="MobiDB-lite"/>
    </source>
</evidence>
<evidence type="ECO:0000313" key="11">
    <source>
        <dbReference type="Proteomes" id="UP001202961"/>
    </source>
</evidence>
<gene>
    <name evidence="10" type="ORF">NB063_15590</name>
</gene>
<dbReference type="InterPro" id="IPR007280">
    <property type="entry name" value="Peptidase_C_arc/bac"/>
</dbReference>
<dbReference type="InterPro" id="IPR034204">
    <property type="entry name" value="PfSUB1-like_cat_dom"/>
</dbReference>
<evidence type="ECO:0000256" key="6">
    <source>
        <dbReference type="RuleBase" id="RU003355"/>
    </source>
</evidence>
<dbReference type="PROSITE" id="PS00136">
    <property type="entry name" value="SUBTILASE_ASP"/>
    <property type="match status" value="1"/>
</dbReference>
<evidence type="ECO:0000256" key="4">
    <source>
        <dbReference type="ARBA" id="ARBA00022825"/>
    </source>
</evidence>
<dbReference type="SUPFAM" id="SSF89260">
    <property type="entry name" value="Collagen-binding domain"/>
    <property type="match status" value="1"/>
</dbReference>
<feature type="active site" description="Charge relay system" evidence="5">
    <location>
        <position position="448"/>
    </location>
</feature>
<dbReference type="PRINTS" id="PR00723">
    <property type="entry name" value="SUBTILISIN"/>
</dbReference>
<keyword evidence="2 5" id="KW-0645">Protease</keyword>
<dbReference type="InterPro" id="IPR036852">
    <property type="entry name" value="Peptidase_S8/S53_dom_sf"/>
</dbReference>
<dbReference type="CDD" id="cd07473">
    <property type="entry name" value="Peptidases_S8_Subtilisin_like"/>
    <property type="match status" value="1"/>
</dbReference>
<feature type="domain" description="Peptidase C-terminal archaeal/bacterial" evidence="9">
    <location>
        <begin position="93"/>
        <end position="157"/>
    </location>
</feature>
<evidence type="ECO:0000256" key="3">
    <source>
        <dbReference type="ARBA" id="ARBA00022801"/>
    </source>
</evidence>
<dbReference type="Proteomes" id="UP001202961">
    <property type="component" value="Unassembled WGS sequence"/>
</dbReference>
<keyword evidence="3 5" id="KW-0378">Hydrolase</keyword>
<dbReference type="PROSITE" id="PS51892">
    <property type="entry name" value="SUBTILASE"/>
    <property type="match status" value="1"/>
</dbReference>
<name>A0ABT0U544_9BACT</name>
<dbReference type="PROSITE" id="PS00138">
    <property type="entry name" value="SUBTILASE_SER"/>
    <property type="match status" value="1"/>
</dbReference>
<keyword evidence="4 5" id="KW-0720">Serine protease</keyword>
<feature type="active site" description="Charge relay system" evidence="5">
    <location>
        <position position="234"/>
    </location>
</feature>
<evidence type="ECO:0000256" key="1">
    <source>
        <dbReference type="ARBA" id="ARBA00011073"/>
    </source>
</evidence>
<feature type="domain" description="Peptidase S8/S53" evidence="8">
    <location>
        <begin position="225"/>
        <end position="478"/>
    </location>
</feature>
<reference evidence="10 11" key="1">
    <citation type="journal article" date="2022" name="Syst. Appl. Microbiol.">
        <title>Rhodopirellula aestuarii sp. nov., a novel member of the genus Rhodopirellula isolated from brackish sediments collected in the Tagus River estuary, Portugal.</title>
        <authorList>
            <person name="Vitorino I.R."/>
            <person name="Klimek D."/>
            <person name="Calusinska M."/>
            <person name="Lobo-da-Cunha A."/>
            <person name="Vasconcelos V."/>
            <person name="Lage O.M."/>
        </authorList>
    </citation>
    <scope>NUCLEOTIDE SEQUENCE [LARGE SCALE GENOMIC DNA]</scope>
    <source>
        <strain evidence="10 11">ICT_H3.1</strain>
    </source>
</reference>
<dbReference type="EMBL" id="JAMQBK010000039">
    <property type="protein sequence ID" value="MCM2372028.1"/>
    <property type="molecule type" value="Genomic_DNA"/>
</dbReference>
<evidence type="ECO:0000256" key="5">
    <source>
        <dbReference type="PROSITE-ProRule" id="PRU01240"/>
    </source>
</evidence>
<dbReference type="Gene3D" id="2.60.120.380">
    <property type="match status" value="1"/>
</dbReference>
<comment type="similarity">
    <text evidence="1 5 6">Belongs to the peptidase S8 family.</text>
</comment>
<evidence type="ECO:0000259" key="8">
    <source>
        <dbReference type="Pfam" id="PF00082"/>
    </source>
</evidence>
<keyword evidence="11" id="KW-1185">Reference proteome</keyword>